<reference evidence="1" key="2">
    <citation type="book" date="2010" name="PROCEEDINGS OF 13TH INTERNATIONAL CONFERENCE ON HARMFUL ALGAE" publisher="International Society For The Study of Harmful Algae" city="Hong Kong, China">
        <title>Dinoflagellate meta-transcriptomics enabled by spliced leader.</title>
        <editorList>
            <person name="Unknown A."/>
        </editorList>
        <authorList>
            <person name="Lin S."/>
            <person name="Zhang H."/>
        </authorList>
    </citation>
    <scope>NUCLEOTIDE SEQUENCE</scope>
    <source>
        <strain evidence="1">CCMP1831</strain>
    </source>
</reference>
<name>E8Z6H1_PFIPI</name>
<reference evidence="1" key="1">
    <citation type="submission" date="2008-12" db="EMBL/GenBank/DDBJ databases">
        <authorList>
            <person name="Zhang H."/>
            <person name="Lin S."/>
        </authorList>
    </citation>
    <scope>NUCLEOTIDE SEQUENCE</scope>
    <source>
        <strain evidence="1">CCMP1831</strain>
    </source>
</reference>
<dbReference type="EMBL" id="FJ599999">
    <property type="protein sequence ID" value="ACU45051.1"/>
    <property type="molecule type" value="mRNA"/>
</dbReference>
<sequence length="58" mass="6665">MGVSCAGRQELFLLSLPFDLDGQQLMNPSEPECIVRNSYLLTVNRLWEGFLFIFGNQR</sequence>
<accession>E8Z6H1</accession>
<protein>
    <submittedName>
        <fullName evidence="1">Uncharacterized protein</fullName>
    </submittedName>
</protein>
<proteinExistence type="evidence at transcript level"/>
<organism evidence="1">
    <name type="scientific">Pfiesteria piscicida</name>
    <name type="common">Phantom dinoflagellate</name>
    <dbReference type="NCBI Taxonomy" id="71001"/>
    <lineage>
        <taxon>Eukaryota</taxon>
        <taxon>Sar</taxon>
        <taxon>Alveolata</taxon>
        <taxon>Dinophyceae</taxon>
        <taxon>Peridiniales</taxon>
        <taxon>Pfiesteriaceae</taxon>
        <taxon>Pfiesteria</taxon>
    </lineage>
</organism>
<dbReference type="AlphaFoldDB" id="E8Z6H1"/>
<evidence type="ECO:0000313" key="1">
    <source>
        <dbReference type="EMBL" id="ACU45051.1"/>
    </source>
</evidence>